<dbReference type="EMBL" id="CM047909">
    <property type="protein sequence ID" value="KAJ0079626.1"/>
    <property type="molecule type" value="Genomic_DNA"/>
</dbReference>
<keyword evidence="2" id="KW-1185">Reference proteome</keyword>
<gene>
    <name evidence="1" type="ORF">Patl1_22874</name>
</gene>
<name>A0ACC0ZZN9_9ROSI</name>
<comment type="caution">
    <text evidence="1">The sequence shown here is derived from an EMBL/GenBank/DDBJ whole genome shotgun (WGS) entry which is preliminary data.</text>
</comment>
<accession>A0ACC0ZZN9</accession>
<evidence type="ECO:0000313" key="2">
    <source>
        <dbReference type="Proteomes" id="UP001164250"/>
    </source>
</evidence>
<evidence type="ECO:0000313" key="1">
    <source>
        <dbReference type="EMBL" id="KAJ0079626.1"/>
    </source>
</evidence>
<protein>
    <submittedName>
        <fullName evidence="1">Uncharacterized protein</fullName>
    </submittedName>
</protein>
<dbReference type="Proteomes" id="UP001164250">
    <property type="component" value="Chromosome 13"/>
</dbReference>
<organism evidence="1 2">
    <name type="scientific">Pistacia atlantica</name>
    <dbReference type="NCBI Taxonomy" id="434234"/>
    <lineage>
        <taxon>Eukaryota</taxon>
        <taxon>Viridiplantae</taxon>
        <taxon>Streptophyta</taxon>
        <taxon>Embryophyta</taxon>
        <taxon>Tracheophyta</taxon>
        <taxon>Spermatophyta</taxon>
        <taxon>Magnoliopsida</taxon>
        <taxon>eudicotyledons</taxon>
        <taxon>Gunneridae</taxon>
        <taxon>Pentapetalae</taxon>
        <taxon>rosids</taxon>
        <taxon>malvids</taxon>
        <taxon>Sapindales</taxon>
        <taxon>Anacardiaceae</taxon>
        <taxon>Pistacia</taxon>
    </lineage>
</organism>
<sequence length="59" mass="7093">MQRFADLKWTERNFAVCGWVYLRLQPYKQHSVVQRKNLKLSPIFYGPYQIVERIGSVAY</sequence>
<reference evidence="2" key="1">
    <citation type="journal article" date="2023" name="G3 (Bethesda)">
        <title>Genome assembly and association tests identify interacting loci associated with vigor, precocity, and sex in interspecific pistachio rootstocks.</title>
        <authorList>
            <person name="Palmer W."/>
            <person name="Jacygrad E."/>
            <person name="Sagayaradj S."/>
            <person name="Cavanaugh K."/>
            <person name="Han R."/>
            <person name="Bertier L."/>
            <person name="Beede B."/>
            <person name="Kafkas S."/>
            <person name="Golino D."/>
            <person name="Preece J."/>
            <person name="Michelmore R."/>
        </authorList>
    </citation>
    <scope>NUCLEOTIDE SEQUENCE [LARGE SCALE GENOMIC DNA]</scope>
</reference>
<proteinExistence type="predicted"/>